<evidence type="ECO:0000256" key="1">
    <source>
        <dbReference type="SAM" id="MobiDB-lite"/>
    </source>
</evidence>
<feature type="compositionally biased region" description="Basic residues" evidence="1">
    <location>
        <begin position="209"/>
        <end position="219"/>
    </location>
</feature>
<dbReference type="OrthoDB" id="1108004at2759"/>
<gene>
    <name evidence="3" type="primary">LOC101505480</name>
</gene>
<accession>A0A1S2XDQ7</accession>
<reference evidence="3" key="2">
    <citation type="submission" date="2025-08" db="UniProtKB">
        <authorList>
            <consortium name="RefSeq"/>
        </authorList>
    </citation>
    <scope>IDENTIFICATION</scope>
    <source>
        <tissue evidence="3">Etiolated seedlings</tissue>
    </source>
</reference>
<reference evidence="2" key="1">
    <citation type="journal article" date="2013" name="Nat. Biotechnol.">
        <title>Draft genome sequence of chickpea (Cicer arietinum) provides a resource for trait improvement.</title>
        <authorList>
            <person name="Varshney R.K."/>
            <person name="Song C."/>
            <person name="Saxena R.K."/>
            <person name="Azam S."/>
            <person name="Yu S."/>
            <person name="Sharpe A.G."/>
            <person name="Cannon S."/>
            <person name="Baek J."/>
            <person name="Rosen B.D."/>
            <person name="Tar'an B."/>
            <person name="Millan T."/>
            <person name="Zhang X."/>
            <person name="Ramsay L.D."/>
            <person name="Iwata A."/>
            <person name="Wang Y."/>
            <person name="Nelson W."/>
            <person name="Farmer A.D."/>
            <person name="Gaur P.M."/>
            <person name="Soderlund C."/>
            <person name="Penmetsa R.V."/>
            <person name="Xu C."/>
            <person name="Bharti A.K."/>
            <person name="He W."/>
            <person name="Winter P."/>
            <person name="Zhao S."/>
            <person name="Hane J.K."/>
            <person name="Carrasquilla-Garcia N."/>
            <person name="Condie J.A."/>
            <person name="Upadhyaya H.D."/>
            <person name="Luo M.C."/>
            <person name="Thudi M."/>
            <person name="Gowda C.L."/>
            <person name="Singh N.P."/>
            <person name="Lichtenzveig J."/>
            <person name="Gali K.K."/>
            <person name="Rubio J."/>
            <person name="Nadarajan N."/>
            <person name="Dolezel J."/>
            <person name="Bansal K.C."/>
            <person name="Xu X."/>
            <person name="Edwards D."/>
            <person name="Zhang G."/>
            <person name="Kahl G."/>
            <person name="Gil J."/>
            <person name="Singh K.B."/>
            <person name="Datta S.K."/>
            <person name="Jackson S.A."/>
            <person name="Wang J."/>
            <person name="Cook D.R."/>
        </authorList>
    </citation>
    <scope>NUCLEOTIDE SEQUENCE [LARGE SCALE GENOMIC DNA]</scope>
    <source>
        <strain evidence="2">cv. CDC Frontier</strain>
    </source>
</reference>
<dbReference type="Proteomes" id="UP000087171">
    <property type="component" value="Chromosome Ca1"/>
</dbReference>
<dbReference type="AlphaFoldDB" id="A0A1S2XDQ7"/>
<feature type="region of interest" description="Disordered" evidence="1">
    <location>
        <begin position="209"/>
        <end position="250"/>
    </location>
</feature>
<dbReference type="PANTHER" id="PTHR35317:SF28">
    <property type="entry name" value="ZINC FINGER, CCHC-TYPE, RIBONUCLEASE H-LIKE DOMAIN, GAG-PRE-INTEGRASE DOMAIN PROTEIN-RELATED"/>
    <property type="match status" value="1"/>
</dbReference>
<proteinExistence type="predicted"/>
<dbReference type="PANTHER" id="PTHR35317">
    <property type="entry name" value="OS04G0629600 PROTEIN"/>
    <property type="match status" value="1"/>
</dbReference>
<dbReference type="PaxDb" id="3827-XP_004487747.1"/>
<sequence length="329" mass="37344">MSSSANNGNFPAHMPNFDGKDWDRWRMHIRALFGFQKVLEIIKKGFEELGANPTEEQRSRFKENKKKDCKTIFILHQCLDTANFDKISYAKNAKEACDILEKCYSGGTKIKKVKLQTLQKQFEVLQMEEQEKVSNLISRLRSITNQMARCGEKLFDYVVCAIEESKDISALSLEELQGTLEARELRIDERSGGNSGNQALVAYANKRGYQKKKWRKNKFKKPEDKSESSSKGGNSSGGKQKKKREDEACVAQECSSSDSNTVLLLATTNEERSSFSATYEERSSFSATDEERSSFSETILLMATTNEEHSPSQVWFLDIGCSNHMTSHK</sequence>
<dbReference type="Pfam" id="PF14223">
    <property type="entry name" value="Retrotran_gag_2"/>
    <property type="match status" value="1"/>
</dbReference>
<evidence type="ECO:0000313" key="3">
    <source>
        <dbReference type="RefSeq" id="XP_004487747.1"/>
    </source>
</evidence>
<name>A0A1S2XDQ7_CICAR</name>
<dbReference type="eggNOG" id="KOG0017">
    <property type="taxonomic scope" value="Eukaryota"/>
</dbReference>
<dbReference type="RefSeq" id="XP_004487747.1">
    <property type="nucleotide sequence ID" value="XM_004487690.1"/>
</dbReference>
<protein>
    <submittedName>
        <fullName evidence="3">Uncharacterized protein LOC101505480</fullName>
    </submittedName>
</protein>
<organism evidence="2 3">
    <name type="scientific">Cicer arietinum</name>
    <name type="common">Chickpea</name>
    <name type="synonym">Garbanzo</name>
    <dbReference type="NCBI Taxonomy" id="3827"/>
    <lineage>
        <taxon>Eukaryota</taxon>
        <taxon>Viridiplantae</taxon>
        <taxon>Streptophyta</taxon>
        <taxon>Embryophyta</taxon>
        <taxon>Tracheophyta</taxon>
        <taxon>Spermatophyta</taxon>
        <taxon>Magnoliopsida</taxon>
        <taxon>eudicotyledons</taxon>
        <taxon>Gunneridae</taxon>
        <taxon>Pentapetalae</taxon>
        <taxon>rosids</taxon>
        <taxon>fabids</taxon>
        <taxon>Fabales</taxon>
        <taxon>Fabaceae</taxon>
        <taxon>Papilionoideae</taxon>
        <taxon>50 kb inversion clade</taxon>
        <taxon>NPAAA clade</taxon>
        <taxon>Hologalegina</taxon>
        <taxon>IRL clade</taxon>
        <taxon>Cicereae</taxon>
        <taxon>Cicer</taxon>
    </lineage>
</organism>
<keyword evidence="2" id="KW-1185">Reference proteome</keyword>
<evidence type="ECO:0000313" key="2">
    <source>
        <dbReference type="Proteomes" id="UP000087171"/>
    </source>
</evidence>